<dbReference type="AlphaFoldDB" id="A0A7I7Y217"/>
<dbReference type="Gene3D" id="2.60.120.10">
    <property type="entry name" value="Jelly Rolls"/>
    <property type="match status" value="1"/>
</dbReference>
<accession>A0A7I7Y217</accession>
<keyword evidence="4" id="KW-1185">Reference proteome</keyword>
<feature type="domain" description="Cupin type-2" evidence="2">
    <location>
        <begin position="75"/>
        <end position="143"/>
    </location>
</feature>
<evidence type="ECO:0000313" key="3">
    <source>
        <dbReference type="EMBL" id="BBZ35685.1"/>
    </source>
</evidence>
<dbReference type="InterPro" id="IPR014710">
    <property type="entry name" value="RmlC-like_jellyroll"/>
</dbReference>
<evidence type="ECO:0000259" key="2">
    <source>
        <dbReference type="Pfam" id="PF07883"/>
    </source>
</evidence>
<dbReference type="InterPro" id="IPR011051">
    <property type="entry name" value="RmlC_Cupin_sf"/>
</dbReference>
<dbReference type="EMBL" id="AP022612">
    <property type="protein sequence ID" value="BBZ35685.1"/>
    <property type="molecule type" value="Genomic_DNA"/>
</dbReference>
<keyword evidence="1" id="KW-0732">Signal</keyword>
<dbReference type="SUPFAM" id="SSF51182">
    <property type="entry name" value="RmlC-like cupins"/>
    <property type="match status" value="1"/>
</dbReference>
<gene>
    <name evidence="3" type="ORF">MCNF_42900</name>
</gene>
<evidence type="ECO:0000313" key="4">
    <source>
        <dbReference type="Proteomes" id="UP000466931"/>
    </source>
</evidence>
<name>A0A7I7Y217_9MYCO</name>
<dbReference type="Pfam" id="PF07883">
    <property type="entry name" value="Cupin_2"/>
    <property type="match status" value="1"/>
</dbReference>
<reference evidence="3" key="1">
    <citation type="journal article" date="2019" name="Emerg. Microbes Infect.">
        <title>Comprehensive subspecies identification of 175 nontuberculous mycobacteria species based on 7547 genomic profiles.</title>
        <authorList>
            <person name="Matsumoto Y."/>
            <person name="Kinjo T."/>
            <person name="Motooka D."/>
            <person name="Nabeya D."/>
            <person name="Jung N."/>
            <person name="Uechi K."/>
            <person name="Horii T."/>
            <person name="Iida T."/>
            <person name="Fujita J."/>
            <person name="Nakamura S."/>
        </authorList>
    </citation>
    <scope>NUCLEOTIDE SEQUENCE [LARGE SCALE GENOMIC DNA]</scope>
    <source>
        <strain evidence="3">JCM 13671</strain>
    </source>
</reference>
<evidence type="ECO:0000256" key="1">
    <source>
        <dbReference type="SAM" id="SignalP"/>
    </source>
</evidence>
<feature type="chain" id="PRO_5029791171" evidence="1">
    <location>
        <begin position="38"/>
        <end position="161"/>
    </location>
</feature>
<dbReference type="Proteomes" id="UP000466931">
    <property type="component" value="Chromosome"/>
</dbReference>
<proteinExistence type="predicted"/>
<feature type="signal peptide" evidence="1">
    <location>
        <begin position="1"/>
        <end position="37"/>
    </location>
</feature>
<dbReference type="InterPro" id="IPR013096">
    <property type="entry name" value="Cupin_2"/>
</dbReference>
<sequence>MLFAHSERVSIRRHLLAPSAVLTAVCAPLLVATTAHATPAEGEVVRTDLAQGTTQAPVSIVTDGAASNLIVQDLVLKPGASSGWHTHPGPEYSVINAGAVALQTADGCAVSVFTDGQVVFIPAGVPHRVANDTDHDAQVVVTYTVPVDTPLRGDAPDVCSG</sequence>
<protein>
    <submittedName>
        <fullName evidence="3">Cupin</fullName>
    </submittedName>
</protein>
<reference evidence="3" key="2">
    <citation type="submission" date="2020-02" db="EMBL/GenBank/DDBJ databases">
        <authorList>
            <person name="Matsumoto Y."/>
            <person name="Motooka D."/>
            <person name="Nakamura S."/>
        </authorList>
    </citation>
    <scope>NUCLEOTIDE SEQUENCE</scope>
    <source>
        <strain evidence="3">JCM 13671</strain>
    </source>
</reference>
<organism evidence="3 4">
    <name type="scientific">Mycolicibacterium confluentis</name>
    <dbReference type="NCBI Taxonomy" id="28047"/>
    <lineage>
        <taxon>Bacteria</taxon>
        <taxon>Bacillati</taxon>
        <taxon>Actinomycetota</taxon>
        <taxon>Actinomycetes</taxon>
        <taxon>Mycobacteriales</taxon>
        <taxon>Mycobacteriaceae</taxon>
        <taxon>Mycolicibacterium</taxon>
    </lineage>
</organism>